<dbReference type="Gene3D" id="2.60.120.370">
    <property type="entry name" value="YhcH/YjgK/YiaL"/>
    <property type="match status" value="1"/>
</dbReference>
<dbReference type="AlphaFoldDB" id="A0A0C1C4H4"/>
<protein>
    <submittedName>
        <fullName evidence="1">Protein YiaL</fullName>
    </submittedName>
</protein>
<dbReference type="InterPro" id="IPR037012">
    <property type="entry name" value="NanQ/TabA/YiaL_sf"/>
</dbReference>
<comment type="caution">
    <text evidence="1">The sequence shown here is derived from an EMBL/GenBank/DDBJ whole genome shotgun (WGS) entry which is preliminary data.</text>
</comment>
<sequence>MIIDDLRFVHRYVHIHPLFKEAFEFILQNQKPQVSPEKMYLRDDCLMAIFESRPGRTRDNSPLEAHKKYIDIQYTLSGQEEIGWKWQEECTHFSQAYQEDKDIMFFGDRPSFWIPILKNKFAIFFPEDAHAPFVSSDHIHKIIVKVAIES</sequence>
<dbReference type="EMBL" id="JSAM01000023">
    <property type="protein sequence ID" value="KIA78386.1"/>
    <property type="molecule type" value="Genomic_DNA"/>
</dbReference>
<dbReference type="NCBIfam" id="TIGR00022">
    <property type="entry name" value="YhcH/YjgK/YiaL family protein"/>
    <property type="match status" value="1"/>
</dbReference>
<dbReference type="Proteomes" id="UP000031307">
    <property type="component" value="Unassembled WGS sequence"/>
</dbReference>
<dbReference type="RefSeq" id="WP_013924658.1">
    <property type="nucleotide sequence ID" value="NZ_BAWW01000003.1"/>
</dbReference>
<dbReference type="PANTHER" id="PTHR34986:SF1">
    <property type="entry name" value="PROTEIN YIAL"/>
    <property type="match status" value="1"/>
</dbReference>
<reference evidence="1 2" key="1">
    <citation type="journal article" date="2014" name="Mol. Biol. Evol.">
        <title>Massive expansion of Ubiquitination-related gene families within the Chlamydiae.</title>
        <authorList>
            <person name="Domman D."/>
            <person name="Collingro A."/>
            <person name="Lagkouvardos I."/>
            <person name="Gehre L."/>
            <person name="Weinmaier T."/>
            <person name="Rattei T."/>
            <person name="Subtil A."/>
            <person name="Horn M."/>
        </authorList>
    </citation>
    <scope>NUCLEOTIDE SEQUENCE [LARGE SCALE GENOMIC DNA]</scope>
    <source>
        <strain evidence="1 2">OEW1</strain>
    </source>
</reference>
<dbReference type="InterPro" id="IPR004375">
    <property type="entry name" value="NanQ/TabA/YiaL"/>
</dbReference>
<evidence type="ECO:0000313" key="2">
    <source>
        <dbReference type="Proteomes" id="UP000031307"/>
    </source>
</evidence>
<dbReference type="OMA" id="CLIKVLM"/>
<proteinExistence type="predicted"/>
<organism evidence="1 2">
    <name type="scientific">Parachlamydia acanthamoebae</name>
    <dbReference type="NCBI Taxonomy" id="83552"/>
    <lineage>
        <taxon>Bacteria</taxon>
        <taxon>Pseudomonadati</taxon>
        <taxon>Chlamydiota</taxon>
        <taxon>Chlamydiia</taxon>
        <taxon>Parachlamydiales</taxon>
        <taxon>Parachlamydiaceae</taxon>
        <taxon>Parachlamydia</taxon>
    </lineage>
</organism>
<gene>
    <name evidence="1" type="primary">yiaL</name>
    <name evidence="1" type="ORF">DB43_EC00140</name>
</gene>
<evidence type="ECO:0000313" key="1">
    <source>
        <dbReference type="EMBL" id="KIA78386.1"/>
    </source>
</evidence>
<dbReference type="GO" id="GO:0005829">
    <property type="term" value="C:cytosol"/>
    <property type="evidence" value="ECO:0007669"/>
    <property type="project" value="TreeGrafter"/>
</dbReference>
<dbReference type="SUPFAM" id="SSF51197">
    <property type="entry name" value="Clavaminate synthase-like"/>
    <property type="match status" value="1"/>
</dbReference>
<accession>A0A0C1C4H4</accession>
<name>A0A0C1C4H4_9BACT</name>
<dbReference type="Pfam" id="PF04074">
    <property type="entry name" value="DUF386"/>
    <property type="match status" value="1"/>
</dbReference>
<dbReference type="PANTHER" id="PTHR34986">
    <property type="entry name" value="EVOLVED BETA-GALACTOSIDASE SUBUNIT BETA"/>
    <property type="match status" value="1"/>
</dbReference>
<dbReference type="PATRIC" id="fig|83552.4.peg.415"/>